<dbReference type="Proteomes" id="UP001215280">
    <property type="component" value="Unassembled WGS sequence"/>
</dbReference>
<evidence type="ECO:0000313" key="2">
    <source>
        <dbReference type="EMBL" id="KAJ7740024.1"/>
    </source>
</evidence>
<proteinExistence type="predicted"/>
<accession>A0AAD7N099</accession>
<evidence type="ECO:0000313" key="3">
    <source>
        <dbReference type="Proteomes" id="UP001215280"/>
    </source>
</evidence>
<reference evidence="2" key="1">
    <citation type="submission" date="2023-03" db="EMBL/GenBank/DDBJ databases">
        <title>Massive genome expansion in bonnet fungi (Mycena s.s.) driven by repeated elements and novel gene families across ecological guilds.</title>
        <authorList>
            <consortium name="Lawrence Berkeley National Laboratory"/>
            <person name="Harder C.B."/>
            <person name="Miyauchi S."/>
            <person name="Viragh M."/>
            <person name="Kuo A."/>
            <person name="Thoen E."/>
            <person name="Andreopoulos B."/>
            <person name="Lu D."/>
            <person name="Skrede I."/>
            <person name="Drula E."/>
            <person name="Henrissat B."/>
            <person name="Morin E."/>
            <person name="Kohler A."/>
            <person name="Barry K."/>
            <person name="LaButti K."/>
            <person name="Morin E."/>
            <person name="Salamov A."/>
            <person name="Lipzen A."/>
            <person name="Mereny Z."/>
            <person name="Hegedus B."/>
            <person name="Baldrian P."/>
            <person name="Stursova M."/>
            <person name="Weitz H."/>
            <person name="Taylor A."/>
            <person name="Grigoriev I.V."/>
            <person name="Nagy L.G."/>
            <person name="Martin F."/>
            <person name="Kauserud H."/>
        </authorList>
    </citation>
    <scope>NUCLEOTIDE SEQUENCE</scope>
    <source>
        <strain evidence="2">CBHHK188m</strain>
    </source>
</reference>
<comment type="caution">
    <text evidence="2">The sequence shown here is derived from an EMBL/GenBank/DDBJ whole genome shotgun (WGS) entry which is preliminary data.</text>
</comment>
<evidence type="ECO:0000256" key="1">
    <source>
        <dbReference type="SAM" id="MobiDB-lite"/>
    </source>
</evidence>
<feature type="region of interest" description="Disordered" evidence="1">
    <location>
        <begin position="109"/>
        <end position="140"/>
    </location>
</feature>
<gene>
    <name evidence="2" type="ORF">DFH07DRAFT_965520</name>
</gene>
<protein>
    <submittedName>
        <fullName evidence="2">Uncharacterized protein</fullName>
    </submittedName>
</protein>
<keyword evidence="3" id="KW-1185">Reference proteome</keyword>
<dbReference type="EMBL" id="JARJLG010000129">
    <property type="protein sequence ID" value="KAJ7740024.1"/>
    <property type="molecule type" value="Genomic_DNA"/>
</dbReference>
<sequence length="351" mass="38549">MSNLYRIWGAYIQFKVAERIPPQAVLVDAGPTKPEVGAYLHRIPLEDPDVLIHRGAISIQRKKKSARYLAEDALRADEQTVFEGLAETNPTVENDWLIVGHCPLGRHEEDERRVQCPSSQAPGSRPGLQAASPRAGSKRRRCLPYKESVELLHRTTSSTEDLADSLYNLVRNLHAAGCAEAALGVCEETVGLRRTLTQSDPALTGDLAHSFEEFEVHNRGFAERDPAFTKDLAGSLRGLHLALAVAGRLQDASDQDLAQPLHSLDVVLCAVGRYGDEVRVCELEEAVGIRRGLAAEMDPTTTNDLPTSLHNLDASLTAVGHYEDAVREVVGLRRKLVQSDLTTTFPCNPWI</sequence>
<dbReference type="AlphaFoldDB" id="A0AAD7N099"/>
<name>A0AAD7N099_9AGAR</name>
<organism evidence="2 3">
    <name type="scientific">Mycena maculata</name>
    <dbReference type="NCBI Taxonomy" id="230809"/>
    <lineage>
        <taxon>Eukaryota</taxon>
        <taxon>Fungi</taxon>
        <taxon>Dikarya</taxon>
        <taxon>Basidiomycota</taxon>
        <taxon>Agaricomycotina</taxon>
        <taxon>Agaricomycetes</taxon>
        <taxon>Agaricomycetidae</taxon>
        <taxon>Agaricales</taxon>
        <taxon>Marasmiineae</taxon>
        <taxon>Mycenaceae</taxon>
        <taxon>Mycena</taxon>
    </lineage>
</organism>